<dbReference type="Proteomes" id="UP000036987">
    <property type="component" value="Unassembled WGS sequence"/>
</dbReference>
<proteinExistence type="predicted"/>
<dbReference type="AlphaFoldDB" id="A0A0K9PYS8"/>
<accession>A0A0K9PYS8</accession>
<reference evidence="2" key="1">
    <citation type="journal article" date="2016" name="Nature">
        <title>The genome of the seagrass Zostera marina reveals angiosperm adaptation to the sea.</title>
        <authorList>
            <person name="Olsen J.L."/>
            <person name="Rouze P."/>
            <person name="Verhelst B."/>
            <person name="Lin Y.-C."/>
            <person name="Bayer T."/>
            <person name="Collen J."/>
            <person name="Dattolo E."/>
            <person name="De Paoli E."/>
            <person name="Dittami S."/>
            <person name="Maumus F."/>
            <person name="Michel G."/>
            <person name="Kersting A."/>
            <person name="Lauritano C."/>
            <person name="Lohaus R."/>
            <person name="Toepel M."/>
            <person name="Tonon T."/>
            <person name="Vanneste K."/>
            <person name="Amirebrahimi M."/>
            <person name="Brakel J."/>
            <person name="Bostroem C."/>
            <person name="Chovatia M."/>
            <person name="Grimwood J."/>
            <person name="Jenkins J.W."/>
            <person name="Jueterbock A."/>
            <person name="Mraz A."/>
            <person name="Stam W.T."/>
            <person name="Tice H."/>
            <person name="Bornberg-Bauer E."/>
            <person name="Green P.J."/>
            <person name="Pearson G.A."/>
            <person name="Procaccini G."/>
            <person name="Duarte C.M."/>
            <person name="Schmutz J."/>
            <person name="Reusch T.B.H."/>
            <person name="Van de Peer Y."/>
        </authorList>
    </citation>
    <scope>NUCLEOTIDE SEQUENCE [LARGE SCALE GENOMIC DNA]</scope>
    <source>
        <strain evidence="2">cv. Finnish</strain>
    </source>
</reference>
<evidence type="ECO:0000313" key="1">
    <source>
        <dbReference type="EMBL" id="KMZ74146.1"/>
    </source>
</evidence>
<protein>
    <submittedName>
        <fullName evidence="1">Uncharacterized protein</fullName>
    </submittedName>
</protein>
<sequence length="42" mass="5088">MFIRNMNAHSKNFNSIKKRELTDENHEKVYRVYAEDDITCLI</sequence>
<name>A0A0K9PYS8_ZOSMR</name>
<comment type="caution">
    <text evidence="1">The sequence shown here is derived from an EMBL/GenBank/DDBJ whole genome shotgun (WGS) entry which is preliminary data.</text>
</comment>
<dbReference type="EMBL" id="LFYR01000405">
    <property type="protein sequence ID" value="KMZ74146.1"/>
    <property type="molecule type" value="Genomic_DNA"/>
</dbReference>
<evidence type="ECO:0000313" key="2">
    <source>
        <dbReference type="Proteomes" id="UP000036987"/>
    </source>
</evidence>
<gene>
    <name evidence="1" type="ORF">ZOSMA_134G00170</name>
</gene>
<organism evidence="1 2">
    <name type="scientific">Zostera marina</name>
    <name type="common">Eelgrass</name>
    <dbReference type="NCBI Taxonomy" id="29655"/>
    <lineage>
        <taxon>Eukaryota</taxon>
        <taxon>Viridiplantae</taxon>
        <taxon>Streptophyta</taxon>
        <taxon>Embryophyta</taxon>
        <taxon>Tracheophyta</taxon>
        <taxon>Spermatophyta</taxon>
        <taxon>Magnoliopsida</taxon>
        <taxon>Liliopsida</taxon>
        <taxon>Zosteraceae</taxon>
        <taxon>Zostera</taxon>
    </lineage>
</organism>
<keyword evidence="2" id="KW-1185">Reference proteome</keyword>